<organism evidence="2 3">
    <name type="scientific">Corynebacterium testudinoris</name>
    <dbReference type="NCBI Taxonomy" id="136857"/>
    <lineage>
        <taxon>Bacteria</taxon>
        <taxon>Bacillati</taxon>
        <taxon>Actinomycetota</taxon>
        <taxon>Actinomycetes</taxon>
        <taxon>Mycobacteriales</taxon>
        <taxon>Corynebacteriaceae</taxon>
        <taxon>Corynebacterium</taxon>
    </lineage>
</organism>
<dbReference type="Pfam" id="PF13338">
    <property type="entry name" value="AbiEi_4"/>
    <property type="match status" value="1"/>
</dbReference>
<dbReference type="KEGG" id="cted:CTEST_04280"/>
<feature type="domain" description="AbiEi antitoxin N-terminal" evidence="1">
    <location>
        <begin position="10"/>
        <end position="57"/>
    </location>
</feature>
<accession>A0A0G3H8W6</accession>
<dbReference type="STRING" id="136857.CTEST_04280"/>
<dbReference type="PATRIC" id="fig|136857.5.peg.845"/>
<dbReference type="RefSeq" id="WP_047252684.1">
    <property type="nucleotide sequence ID" value="NZ_CP011545.1"/>
</dbReference>
<dbReference type="AlphaFoldDB" id="A0A0G3H8W6"/>
<evidence type="ECO:0000313" key="2">
    <source>
        <dbReference type="EMBL" id="AKK08303.1"/>
    </source>
</evidence>
<evidence type="ECO:0000259" key="1">
    <source>
        <dbReference type="Pfam" id="PF13338"/>
    </source>
</evidence>
<gene>
    <name evidence="2" type="ORF">CTEST_04280</name>
</gene>
<dbReference type="EMBL" id="CP011545">
    <property type="protein sequence ID" value="AKK08303.1"/>
    <property type="molecule type" value="Genomic_DNA"/>
</dbReference>
<dbReference type="InterPro" id="IPR025159">
    <property type="entry name" value="AbiEi_N"/>
</dbReference>
<reference evidence="3" key="2">
    <citation type="submission" date="2015-05" db="EMBL/GenBank/DDBJ databases">
        <title>Complete genome sequence of Corynebacterium testudinoris DSM 44614, recovered from necrotic lesions in the mouth of a tortoise.</title>
        <authorList>
            <person name="Ruckert C."/>
            <person name="Albersmeier A."/>
            <person name="Winkler A."/>
            <person name="Tauch A."/>
        </authorList>
    </citation>
    <scope>NUCLEOTIDE SEQUENCE [LARGE SCALE GENOMIC DNA]</scope>
    <source>
        <strain evidence="3">DSM 44614</strain>
    </source>
</reference>
<sequence>MVSEVKYRDVVREIALDHYGYVTTRQAAEVGVPAVELPKLAARGGLENVAYGLYRVPYIPPTPFDQFAEALLRAGEGAYLHGESVLALFGLADVNPRRIKIAVGRRTRAALPSFMELTQKKEQGRTTYYEGLKAQPVADAILECRGSTETERLLDAAKQARSEGLLTTAEWQRVRNGLRS</sequence>
<evidence type="ECO:0000313" key="3">
    <source>
        <dbReference type="Proteomes" id="UP000035540"/>
    </source>
</evidence>
<protein>
    <submittedName>
        <fullName evidence="2">Putative DUF4095 family protein</fullName>
    </submittedName>
</protein>
<dbReference type="Proteomes" id="UP000035540">
    <property type="component" value="Chromosome"/>
</dbReference>
<name>A0A0G3H8W6_9CORY</name>
<proteinExistence type="predicted"/>
<reference evidence="2 3" key="1">
    <citation type="journal article" date="2015" name="Genome Announc.">
        <title>Complete Genome Sequence of the Type Strain Corynebacterium testudinoris DSM 44614, Recovered from Necrotic Lesions in the Mouth of a Tortoise.</title>
        <authorList>
            <person name="Ruckert C."/>
            <person name="Kriete M."/>
            <person name="Jaenicke S."/>
            <person name="Winkler A."/>
            <person name="Tauch A."/>
        </authorList>
    </citation>
    <scope>NUCLEOTIDE SEQUENCE [LARGE SCALE GENOMIC DNA]</scope>
    <source>
        <strain evidence="2 3">DSM 44614</strain>
    </source>
</reference>
<dbReference type="OrthoDB" id="3192636at2"/>
<keyword evidence="3" id="KW-1185">Reference proteome</keyword>